<protein>
    <recommendedName>
        <fullName evidence="3">Helix-turn-helix domain-containing protein</fullName>
    </recommendedName>
</protein>
<proteinExistence type="predicted"/>
<reference evidence="2" key="1">
    <citation type="submission" date="2016-10" db="EMBL/GenBank/DDBJ databases">
        <authorList>
            <person name="Varghese N."/>
            <person name="Submissions S."/>
        </authorList>
    </citation>
    <scope>NUCLEOTIDE SEQUENCE [LARGE SCALE GENOMIC DNA]</scope>
    <source>
        <strain evidence="2">Nm69</strain>
    </source>
</reference>
<evidence type="ECO:0008006" key="3">
    <source>
        <dbReference type="Google" id="ProtNLM"/>
    </source>
</evidence>
<sequence length="100" mass="11485">MLTAVQIAEILKITDNAAHKIARREEWESHKSVINNASTRVYHVTPEAIRDYKIARRNRARVSPVEKRKIKAEQQAQCINNIFSVMDGARTTRMKKIKAA</sequence>
<dbReference type="RefSeq" id="WP_090700770.1">
    <property type="nucleotide sequence ID" value="NZ_FOSP01000021.1"/>
</dbReference>
<dbReference type="EMBL" id="FOSP01000021">
    <property type="protein sequence ID" value="SFK92822.1"/>
    <property type="molecule type" value="Genomic_DNA"/>
</dbReference>
<dbReference type="Proteomes" id="UP000199533">
    <property type="component" value="Unassembled WGS sequence"/>
</dbReference>
<name>A0A1I4DH64_9PROT</name>
<organism evidence="1 2">
    <name type="scientific">Nitrosomonas aestuarii</name>
    <dbReference type="NCBI Taxonomy" id="52441"/>
    <lineage>
        <taxon>Bacteria</taxon>
        <taxon>Pseudomonadati</taxon>
        <taxon>Pseudomonadota</taxon>
        <taxon>Betaproteobacteria</taxon>
        <taxon>Nitrosomonadales</taxon>
        <taxon>Nitrosomonadaceae</taxon>
        <taxon>Nitrosomonas</taxon>
    </lineage>
</organism>
<keyword evidence="2" id="KW-1185">Reference proteome</keyword>
<dbReference type="STRING" id="52441.SAMN05216302_102147"/>
<evidence type="ECO:0000313" key="1">
    <source>
        <dbReference type="EMBL" id="SFK92822.1"/>
    </source>
</evidence>
<dbReference type="AlphaFoldDB" id="A0A1I4DH64"/>
<gene>
    <name evidence="1" type="ORF">SAMN05216302_102147</name>
</gene>
<evidence type="ECO:0000313" key="2">
    <source>
        <dbReference type="Proteomes" id="UP000199533"/>
    </source>
</evidence>
<accession>A0A1I4DH64</accession>